<evidence type="ECO:0000313" key="6">
    <source>
        <dbReference type="EMBL" id="GFQ81275.1"/>
    </source>
</evidence>
<feature type="signal peptide" evidence="4">
    <location>
        <begin position="1"/>
        <end position="19"/>
    </location>
</feature>
<proteinExistence type="predicted"/>
<dbReference type="Gene3D" id="2.10.80.10">
    <property type="entry name" value="Lipase, subunit A"/>
    <property type="match status" value="1"/>
</dbReference>
<feature type="domain" description="Prokineticin" evidence="5">
    <location>
        <begin position="1"/>
        <end position="85"/>
    </location>
</feature>
<keyword evidence="2" id="KW-0964">Secreted</keyword>
<keyword evidence="4" id="KW-0732">Signal</keyword>
<comment type="caution">
    <text evidence="6">The sequence shown here is derived from an EMBL/GenBank/DDBJ whole genome shotgun (WGS) entry which is preliminary data.</text>
</comment>
<keyword evidence="7" id="KW-1185">Reference proteome</keyword>
<evidence type="ECO:0000256" key="4">
    <source>
        <dbReference type="SAM" id="SignalP"/>
    </source>
</evidence>
<dbReference type="GO" id="GO:0005576">
    <property type="term" value="C:extracellular region"/>
    <property type="evidence" value="ECO:0007669"/>
    <property type="project" value="UniProtKB-SubCell"/>
</dbReference>
<reference evidence="6" key="1">
    <citation type="submission" date="2020-07" db="EMBL/GenBank/DDBJ databases">
        <title>Multicomponent nature underlies the extraordinary mechanical properties of spider dragline silk.</title>
        <authorList>
            <person name="Kono N."/>
            <person name="Nakamura H."/>
            <person name="Mori M."/>
            <person name="Yoshida Y."/>
            <person name="Ohtoshi R."/>
            <person name="Malay A.D."/>
            <person name="Moran D.A.P."/>
            <person name="Tomita M."/>
            <person name="Numata K."/>
            <person name="Arakawa K."/>
        </authorList>
    </citation>
    <scope>NUCLEOTIDE SEQUENCE</scope>
</reference>
<dbReference type="OrthoDB" id="6409675at2759"/>
<dbReference type="AlphaFoldDB" id="A0A8X6KNE8"/>
<protein>
    <submittedName>
        <fullName evidence="6">Prokineticin domain-containing protein</fullName>
    </submittedName>
</protein>
<feature type="chain" id="PRO_5036490462" evidence="4">
    <location>
        <begin position="20"/>
        <end position="113"/>
    </location>
</feature>
<gene>
    <name evidence="6" type="primary">AVEN_46878_1</name>
    <name evidence="6" type="ORF">TNCT_373761</name>
</gene>
<comment type="subcellular location">
    <subcellularLocation>
        <location evidence="1">Secreted</location>
    </subcellularLocation>
</comment>
<dbReference type="EMBL" id="BMAO01012414">
    <property type="protein sequence ID" value="GFQ81275.1"/>
    <property type="molecule type" value="Genomic_DNA"/>
</dbReference>
<keyword evidence="3" id="KW-1015">Disulfide bond</keyword>
<organism evidence="6 7">
    <name type="scientific">Trichonephila clavata</name>
    <name type="common">Joro spider</name>
    <name type="synonym">Nephila clavata</name>
    <dbReference type="NCBI Taxonomy" id="2740835"/>
    <lineage>
        <taxon>Eukaryota</taxon>
        <taxon>Metazoa</taxon>
        <taxon>Ecdysozoa</taxon>
        <taxon>Arthropoda</taxon>
        <taxon>Chelicerata</taxon>
        <taxon>Arachnida</taxon>
        <taxon>Araneae</taxon>
        <taxon>Araneomorphae</taxon>
        <taxon>Entelegynae</taxon>
        <taxon>Araneoidea</taxon>
        <taxon>Nephilidae</taxon>
        <taxon>Trichonephila</taxon>
    </lineage>
</organism>
<dbReference type="Pfam" id="PF06607">
    <property type="entry name" value="Prokineticin"/>
    <property type="match status" value="1"/>
</dbReference>
<evidence type="ECO:0000256" key="1">
    <source>
        <dbReference type="ARBA" id="ARBA00004613"/>
    </source>
</evidence>
<dbReference type="Proteomes" id="UP000887116">
    <property type="component" value="Unassembled WGS sequence"/>
</dbReference>
<evidence type="ECO:0000259" key="5">
    <source>
        <dbReference type="Pfam" id="PF06607"/>
    </source>
</evidence>
<accession>A0A8X6KNE8</accession>
<dbReference type="InterPro" id="IPR023569">
    <property type="entry name" value="Prokineticin_domain"/>
</dbReference>
<name>A0A8X6KNE8_TRICU</name>
<evidence type="ECO:0000256" key="3">
    <source>
        <dbReference type="ARBA" id="ARBA00023157"/>
    </source>
</evidence>
<evidence type="ECO:0000313" key="7">
    <source>
        <dbReference type="Proteomes" id="UP000887116"/>
    </source>
</evidence>
<sequence>MKSLCVLALVFCCVYVAVAEVNVKCESNADCDEDECCVSFLQSLKHAKCKKLKGKGDWCVPNVNLHEHEKYHYMCPCLEGLNCIPEEVEERDDGIIIYRNAKCLELAENSTVY</sequence>
<evidence type="ECO:0000256" key="2">
    <source>
        <dbReference type="ARBA" id="ARBA00022525"/>
    </source>
</evidence>